<feature type="region of interest" description="Disordered" evidence="1">
    <location>
        <begin position="71"/>
        <end position="138"/>
    </location>
</feature>
<feature type="region of interest" description="Disordered" evidence="1">
    <location>
        <begin position="1"/>
        <end position="52"/>
    </location>
</feature>
<accession>A0A8R1EAH6</accession>
<keyword evidence="3" id="KW-1185">Reference proteome</keyword>
<feature type="compositionally biased region" description="Basic and acidic residues" evidence="1">
    <location>
        <begin position="106"/>
        <end position="118"/>
    </location>
</feature>
<protein>
    <submittedName>
        <fullName evidence="2">Uncharacterized protein</fullName>
    </submittedName>
</protein>
<dbReference type="Proteomes" id="UP000005237">
    <property type="component" value="Unassembled WGS sequence"/>
</dbReference>
<evidence type="ECO:0000256" key="1">
    <source>
        <dbReference type="SAM" id="MobiDB-lite"/>
    </source>
</evidence>
<sequence>MEMKSFVELDKDAEGEEQLEEDDCVEEHHEQQVEDSPKRTHTTSSAQDDVDIDDDLFYYTIDKLGRRRKWRKTMTSDANPSRAQLAGRALVETPKKRRGRPPRVKPPPEVEKTPEHDYLPGTSSRIPPVELETSTASTLPDANKEDRVFSFQQWNVDMRPVAENAIRQMYEHMFQHLEGRSVTEEELREVVEGDNVQQLLDKMFKEDEQQGEEDFVIVGVETFSAKKLRFRYFVRIQDELKRHTATPHVRSAVLTFFQYFEYTVAATVTGKNVSYFANVLGKIFEM</sequence>
<feature type="compositionally biased region" description="Acidic residues" evidence="1">
    <location>
        <begin position="13"/>
        <end position="25"/>
    </location>
</feature>
<evidence type="ECO:0000313" key="3">
    <source>
        <dbReference type="Proteomes" id="UP000005237"/>
    </source>
</evidence>
<evidence type="ECO:0000313" key="2">
    <source>
        <dbReference type="EnsemblMetazoa" id="CJA32134.1"/>
    </source>
</evidence>
<proteinExistence type="predicted"/>
<organism evidence="2 3">
    <name type="scientific">Caenorhabditis japonica</name>
    <dbReference type="NCBI Taxonomy" id="281687"/>
    <lineage>
        <taxon>Eukaryota</taxon>
        <taxon>Metazoa</taxon>
        <taxon>Ecdysozoa</taxon>
        <taxon>Nematoda</taxon>
        <taxon>Chromadorea</taxon>
        <taxon>Rhabditida</taxon>
        <taxon>Rhabditina</taxon>
        <taxon>Rhabditomorpha</taxon>
        <taxon>Rhabditoidea</taxon>
        <taxon>Rhabditidae</taxon>
        <taxon>Peloderinae</taxon>
        <taxon>Caenorhabditis</taxon>
    </lineage>
</organism>
<feature type="compositionally biased region" description="Polar residues" evidence="1">
    <location>
        <begin position="73"/>
        <end position="82"/>
    </location>
</feature>
<name>A0A8R1EAH6_CAEJA</name>
<reference evidence="3" key="1">
    <citation type="submission" date="2010-08" db="EMBL/GenBank/DDBJ databases">
        <authorList>
            <consortium name="Caenorhabditis japonica Sequencing Consortium"/>
            <person name="Wilson R.K."/>
        </authorList>
    </citation>
    <scope>NUCLEOTIDE SEQUENCE [LARGE SCALE GENOMIC DNA]</scope>
    <source>
        <strain evidence="3">DF5081</strain>
    </source>
</reference>
<feature type="compositionally biased region" description="Basic and acidic residues" evidence="1">
    <location>
        <begin position="1"/>
        <end position="12"/>
    </location>
</feature>
<reference evidence="2" key="2">
    <citation type="submission" date="2022-06" db="UniProtKB">
        <authorList>
            <consortium name="EnsemblMetazoa"/>
        </authorList>
    </citation>
    <scope>IDENTIFICATION</scope>
    <source>
        <strain evidence="2">DF5081</strain>
    </source>
</reference>
<dbReference type="EnsemblMetazoa" id="CJA32134.1">
    <property type="protein sequence ID" value="CJA32134.1"/>
    <property type="gene ID" value="WBGene00207981"/>
</dbReference>
<feature type="compositionally biased region" description="Basic and acidic residues" evidence="1">
    <location>
        <begin position="26"/>
        <end position="38"/>
    </location>
</feature>
<dbReference type="AlphaFoldDB" id="A0A8R1EAH6"/>